<dbReference type="HOGENOM" id="CLU_1804428_0_0_6"/>
<comment type="caution">
    <text evidence="1">The sequence shown here is derived from an EMBL/GenBank/DDBJ whole genome shotgun (WGS) entry which is preliminary data.</text>
</comment>
<proteinExistence type="predicted"/>
<keyword evidence="2" id="KW-1185">Reference proteome</keyword>
<gene>
    <name evidence="1" type="ORF">PLESHI_10049</name>
</gene>
<dbReference type="EMBL" id="AQQO01000339">
    <property type="protein sequence ID" value="EON88477.1"/>
    <property type="molecule type" value="Genomic_DNA"/>
</dbReference>
<sequence>MQCHICDKQPAITTIGRSLGLCESCAIDTALSLLAVTRLSDNAVQALMHAGYNVAALPVTQQHWRATDIAKELGVSAQKVGRIANQYGLKKAPYGEWRLDQAAHSHKQIESFVYNSKGRQALNELIRTNHDQKSDYHYSASIS</sequence>
<evidence type="ECO:0000313" key="2">
    <source>
        <dbReference type="Proteomes" id="UP000014012"/>
    </source>
</evidence>
<organism evidence="1 2">
    <name type="scientific">Plesiomonas shigelloides 302-73</name>
    <dbReference type="NCBI Taxonomy" id="1315976"/>
    <lineage>
        <taxon>Bacteria</taxon>
        <taxon>Pseudomonadati</taxon>
        <taxon>Pseudomonadota</taxon>
        <taxon>Gammaproteobacteria</taxon>
        <taxon>Enterobacterales</taxon>
        <taxon>Enterobacteriaceae</taxon>
        <taxon>Plesiomonas</taxon>
    </lineage>
</organism>
<protein>
    <submittedName>
        <fullName evidence="1">Uncharacterized protein</fullName>
    </submittedName>
</protein>
<accession>R8AQ64</accession>
<dbReference type="Proteomes" id="UP000014012">
    <property type="component" value="Unassembled WGS sequence"/>
</dbReference>
<dbReference type="AlphaFoldDB" id="R8AQ64"/>
<evidence type="ECO:0000313" key="1">
    <source>
        <dbReference type="EMBL" id="EON88477.1"/>
    </source>
</evidence>
<name>R8AQ64_PLESH</name>
<reference evidence="1 2" key="1">
    <citation type="journal article" date="2013" name="Genome Announc.">
        <title>Genome Sequence of Plesiomonas shigelloides Strain 302-73 (Serotype O1).</title>
        <authorList>
            <person name="Pique N."/>
            <person name="Aquilini E."/>
            <person name="Alioto T."/>
            <person name="Minana-Galbis D."/>
            <person name="Tomas J.M."/>
        </authorList>
    </citation>
    <scope>NUCLEOTIDE SEQUENCE [LARGE SCALE GENOMIC DNA]</scope>
    <source>
        <strain evidence="1 2">302-73</strain>
    </source>
</reference>